<proteinExistence type="predicted"/>
<keyword evidence="2" id="KW-1185">Reference proteome</keyword>
<dbReference type="InterPro" id="IPR027267">
    <property type="entry name" value="AH/BAR_dom_sf"/>
</dbReference>
<dbReference type="Gene3D" id="1.20.1270.60">
    <property type="entry name" value="Arfaptin homology (AH) domain/BAR domain"/>
    <property type="match status" value="1"/>
</dbReference>
<comment type="caution">
    <text evidence="1">The sequence shown here is derived from an EMBL/GenBank/DDBJ whole genome shotgun (WGS) entry which is preliminary data.</text>
</comment>
<evidence type="ECO:0000313" key="2">
    <source>
        <dbReference type="Proteomes" id="UP000734854"/>
    </source>
</evidence>
<reference evidence="1 2" key="1">
    <citation type="submission" date="2020-08" db="EMBL/GenBank/DDBJ databases">
        <title>Plant Genome Project.</title>
        <authorList>
            <person name="Zhang R.-G."/>
        </authorList>
    </citation>
    <scope>NUCLEOTIDE SEQUENCE [LARGE SCALE GENOMIC DNA]</scope>
    <source>
        <tissue evidence="1">Rhizome</tissue>
    </source>
</reference>
<dbReference type="AlphaFoldDB" id="A0A8J5KU90"/>
<dbReference type="EMBL" id="JACMSC010000012">
    <property type="protein sequence ID" value="KAG6496149.1"/>
    <property type="molecule type" value="Genomic_DNA"/>
</dbReference>
<sequence length="143" mass="15655">MDDPTTGGGEGVNYGWLRLVAGCDIDVRGSHERTEKMGLDTHPRKPNLGVLFKQTEGLSLFPIQIHSLEHTTDELKDRCQKLHKGCKKFMASIGEAYHGDLSFADSLEAFGAGHDDPSSIAIGGCLTVLSRFNISVLELYVHK</sequence>
<evidence type="ECO:0000313" key="1">
    <source>
        <dbReference type="EMBL" id="KAG6496149.1"/>
    </source>
</evidence>
<dbReference type="Proteomes" id="UP000734854">
    <property type="component" value="Unassembled WGS sequence"/>
</dbReference>
<gene>
    <name evidence="1" type="ORF">ZIOFF_043997</name>
</gene>
<name>A0A8J5KU90_ZINOF</name>
<accession>A0A8J5KU90</accession>
<organism evidence="1 2">
    <name type="scientific">Zingiber officinale</name>
    <name type="common">Ginger</name>
    <name type="synonym">Amomum zingiber</name>
    <dbReference type="NCBI Taxonomy" id="94328"/>
    <lineage>
        <taxon>Eukaryota</taxon>
        <taxon>Viridiplantae</taxon>
        <taxon>Streptophyta</taxon>
        <taxon>Embryophyta</taxon>
        <taxon>Tracheophyta</taxon>
        <taxon>Spermatophyta</taxon>
        <taxon>Magnoliopsida</taxon>
        <taxon>Liliopsida</taxon>
        <taxon>Zingiberales</taxon>
        <taxon>Zingiberaceae</taxon>
        <taxon>Zingiber</taxon>
    </lineage>
</organism>
<dbReference type="SUPFAM" id="SSF103657">
    <property type="entry name" value="BAR/IMD domain-like"/>
    <property type="match status" value="1"/>
</dbReference>
<protein>
    <submittedName>
        <fullName evidence="1">Uncharacterized protein</fullName>
    </submittedName>
</protein>